<evidence type="ECO:0000256" key="3">
    <source>
        <dbReference type="ARBA" id="ARBA00022692"/>
    </source>
</evidence>
<dbReference type="OrthoDB" id="42657at2759"/>
<dbReference type="GO" id="GO:0032974">
    <property type="term" value="P:amino acid transmembrane export from vacuole"/>
    <property type="evidence" value="ECO:0007669"/>
    <property type="project" value="TreeGrafter"/>
</dbReference>
<evidence type="ECO:0000313" key="8">
    <source>
        <dbReference type="Proteomes" id="UP000887226"/>
    </source>
</evidence>
<dbReference type="AlphaFoldDB" id="A0A9P7YTZ8"/>
<dbReference type="EMBL" id="MU254723">
    <property type="protein sequence ID" value="KAG9239914.1"/>
    <property type="molecule type" value="Genomic_DNA"/>
</dbReference>
<gene>
    <name evidence="7" type="ORF">BJ878DRAFT_431369</name>
</gene>
<keyword evidence="4 6" id="KW-1133">Transmembrane helix</keyword>
<keyword evidence="6" id="KW-0072">Autophagy</keyword>
<organism evidence="7 8">
    <name type="scientific">Calycina marina</name>
    <dbReference type="NCBI Taxonomy" id="1763456"/>
    <lineage>
        <taxon>Eukaryota</taxon>
        <taxon>Fungi</taxon>
        <taxon>Dikarya</taxon>
        <taxon>Ascomycota</taxon>
        <taxon>Pezizomycotina</taxon>
        <taxon>Leotiomycetes</taxon>
        <taxon>Helotiales</taxon>
        <taxon>Pezizellaceae</taxon>
        <taxon>Calycina</taxon>
    </lineage>
</organism>
<comment type="function">
    <text evidence="6">Vacuolar effluxer which mediate the efflux of amino acids resulting from autophagic degradation. The release of autophagic amino acids allows the maintenance of protein synthesis and viability during nitrogen starvation.</text>
</comment>
<proteinExistence type="inferred from homology"/>
<sequence length="109" mass="12362">EFYVQSFIFYLSNSIVAPTFRVLYAEMIPKGSEIEYFGMQAVLSCATAWISYVANAPIQEATHQLRFPLVVCLIFLAIPVLLETFRCTAGYLARDKAKWEEVNAKVVET</sequence>
<keyword evidence="3 6" id="KW-0812">Transmembrane</keyword>
<protein>
    <recommendedName>
        <fullName evidence="6">Autophagy-related protein</fullName>
    </recommendedName>
</protein>
<evidence type="ECO:0000256" key="5">
    <source>
        <dbReference type="ARBA" id="ARBA00023136"/>
    </source>
</evidence>
<evidence type="ECO:0000256" key="1">
    <source>
        <dbReference type="ARBA" id="ARBA00004127"/>
    </source>
</evidence>
<keyword evidence="2 6" id="KW-0813">Transport</keyword>
<comment type="subcellular location">
    <subcellularLocation>
        <location evidence="1">Endomembrane system</location>
        <topology evidence="1">Multi-pass membrane protein</topology>
    </subcellularLocation>
    <subcellularLocation>
        <location evidence="6">Vacuole membrane</location>
        <topology evidence="6">Multi-pass membrane protein</topology>
    </subcellularLocation>
</comment>
<keyword evidence="5 6" id="KW-0472">Membrane</keyword>
<comment type="similarity">
    <text evidence="6">Belongs to the ATG22 family.</text>
</comment>
<dbReference type="GO" id="GO:0012505">
    <property type="term" value="C:endomembrane system"/>
    <property type="evidence" value="ECO:0007669"/>
    <property type="project" value="UniProtKB-SubCell"/>
</dbReference>
<dbReference type="Proteomes" id="UP000887226">
    <property type="component" value="Unassembled WGS sequence"/>
</dbReference>
<feature type="transmembrane region" description="Helical" evidence="6">
    <location>
        <begin position="66"/>
        <end position="85"/>
    </location>
</feature>
<keyword evidence="6" id="KW-0926">Vacuole</keyword>
<evidence type="ECO:0000256" key="6">
    <source>
        <dbReference type="RuleBase" id="RU363073"/>
    </source>
</evidence>
<reference evidence="7" key="1">
    <citation type="journal article" date="2021" name="IMA Fungus">
        <title>Genomic characterization of three marine fungi, including Emericellopsis atlantica sp. nov. with signatures of a generalist lifestyle and marine biomass degradation.</title>
        <authorList>
            <person name="Hagestad O.C."/>
            <person name="Hou L."/>
            <person name="Andersen J.H."/>
            <person name="Hansen E.H."/>
            <person name="Altermark B."/>
            <person name="Li C."/>
            <person name="Kuhnert E."/>
            <person name="Cox R.J."/>
            <person name="Crous P.W."/>
            <person name="Spatafora J.W."/>
            <person name="Lail K."/>
            <person name="Amirebrahimi M."/>
            <person name="Lipzen A."/>
            <person name="Pangilinan J."/>
            <person name="Andreopoulos W."/>
            <person name="Hayes R.D."/>
            <person name="Ng V."/>
            <person name="Grigoriev I.V."/>
            <person name="Jackson S.A."/>
            <person name="Sutton T.D.S."/>
            <person name="Dobson A.D.W."/>
            <person name="Rama T."/>
        </authorList>
    </citation>
    <scope>NUCLEOTIDE SEQUENCE</scope>
    <source>
        <strain evidence="7">TRa3180A</strain>
    </source>
</reference>
<name>A0A9P7YTZ8_9HELO</name>
<dbReference type="GO" id="GO:0006914">
    <property type="term" value="P:autophagy"/>
    <property type="evidence" value="ECO:0007669"/>
    <property type="project" value="UniProtKB-KW"/>
</dbReference>
<dbReference type="InterPro" id="IPR024671">
    <property type="entry name" value="Atg22-like"/>
</dbReference>
<dbReference type="PANTHER" id="PTHR23519:SF2">
    <property type="entry name" value="AUTOPHAGY-RELATED PROTEIN 22"/>
    <property type="match status" value="1"/>
</dbReference>
<dbReference type="Pfam" id="PF11700">
    <property type="entry name" value="ATG22"/>
    <property type="match status" value="1"/>
</dbReference>
<keyword evidence="6" id="KW-0029">Amino-acid transport</keyword>
<comment type="caution">
    <text evidence="7">The sequence shown here is derived from an EMBL/GenBank/DDBJ whole genome shotgun (WGS) entry which is preliminary data.</text>
</comment>
<evidence type="ECO:0000256" key="4">
    <source>
        <dbReference type="ARBA" id="ARBA00022989"/>
    </source>
</evidence>
<feature type="transmembrane region" description="Helical" evidence="6">
    <location>
        <begin position="6"/>
        <end position="24"/>
    </location>
</feature>
<feature type="transmembrane region" description="Helical" evidence="6">
    <location>
        <begin position="36"/>
        <end position="54"/>
    </location>
</feature>
<dbReference type="GO" id="GO:0005774">
    <property type="term" value="C:vacuolar membrane"/>
    <property type="evidence" value="ECO:0007669"/>
    <property type="project" value="UniProtKB-SubCell"/>
</dbReference>
<comment type="caution">
    <text evidence="6">Lacks conserved residue(s) required for the propagation of feature annotation.</text>
</comment>
<accession>A0A9P7YTZ8</accession>
<feature type="non-terminal residue" evidence="7">
    <location>
        <position position="1"/>
    </location>
</feature>
<keyword evidence="8" id="KW-1185">Reference proteome</keyword>
<dbReference type="InterPro" id="IPR050495">
    <property type="entry name" value="ATG22/LtaA_families"/>
</dbReference>
<evidence type="ECO:0000256" key="2">
    <source>
        <dbReference type="ARBA" id="ARBA00022448"/>
    </source>
</evidence>
<dbReference type="PANTHER" id="PTHR23519">
    <property type="entry name" value="AUTOPHAGY-RELATED PROTEIN 22"/>
    <property type="match status" value="1"/>
</dbReference>
<evidence type="ECO:0000313" key="7">
    <source>
        <dbReference type="EMBL" id="KAG9239914.1"/>
    </source>
</evidence>